<dbReference type="PROSITE" id="PS00107">
    <property type="entry name" value="PROTEIN_KINASE_ATP"/>
    <property type="match status" value="1"/>
</dbReference>
<dbReference type="InterPro" id="IPR011009">
    <property type="entry name" value="Kinase-like_dom_sf"/>
</dbReference>
<dbReference type="GO" id="GO:0005524">
    <property type="term" value="F:ATP binding"/>
    <property type="evidence" value="ECO:0007669"/>
    <property type="project" value="UniProtKB-UniRule"/>
</dbReference>
<dbReference type="PANTHER" id="PTHR44167:SF24">
    <property type="entry name" value="SERINE_THREONINE-PROTEIN KINASE CHK2"/>
    <property type="match status" value="1"/>
</dbReference>
<keyword evidence="3" id="KW-0808">Transferase</keyword>
<dbReference type="InParanoid" id="A0A078AHM9"/>
<keyword evidence="4" id="KW-1185">Reference proteome</keyword>
<evidence type="ECO:0000313" key="4">
    <source>
        <dbReference type="Proteomes" id="UP000039865"/>
    </source>
</evidence>
<keyword evidence="1" id="KW-0067">ATP-binding</keyword>
<name>A0A078AHM9_STYLE</name>
<dbReference type="Pfam" id="PF00069">
    <property type="entry name" value="Pkinase"/>
    <property type="match status" value="1"/>
</dbReference>
<evidence type="ECO:0000259" key="2">
    <source>
        <dbReference type="PROSITE" id="PS50011"/>
    </source>
</evidence>
<dbReference type="EMBL" id="CCKQ01010276">
    <property type="protein sequence ID" value="CDW81785.1"/>
    <property type="molecule type" value="Genomic_DNA"/>
</dbReference>
<dbReference type="GO" id="GO:0004672">
    <property type="term" value="F:protein kinase activity"/>
    <property type="evidence" value="ECO:0007669"/>
    <property type="project" value="InterPro"/>
</dbReference>
<dbReference type="SUPFAM" id="SSF56112">
    <property type="entry name" value="Protein kinase-like (PK-like)"/>
    <property type="match status" value="1"/>
</dbReference>
<dbReference type="Proteomes" id="UP000039865">
    <property type="component" value="Unassembled WGS sequence"/>
</dbReference>
<dbReference type="Gene3D" id="1.10.510.10">
    <property type="entry name" value="Transferase(Phosphotransferase) domain 1"/>
    <property type="match status" value="1"/>
</dbReference>
<dbReference type="InterPro" id="IPR017441">
    <property type="entry name" value="Protein_kinase_ATP_BS"/>
</dbReference>
<reference evidence="3 4" key="1">
    <citation type="submission" date="2014-06" db="EMBL/GenBank/DDBJ databases">
        <authorList>
            <person name="Swart Estienne"/>
        </authorList>
    </citation>
    <scope>NUCLEOTIDE SEQUENCE [LARGE SCALE GENOMIC DNA]</scope>
    <source>
        <strain evidence="3 4">130c</strain>
    </source>
</reference>
<accession>A0A078AHM9</accession>
<feature type="domain" description="Protein kinase" evidence="2">
    <location>
        <begin position="14"/>
        <end position="295"/>
    </location>
</feature>
<dbReference type="PANTHER" id="PTHR44167">
    <property type="entry name" value="OVARIAN-SPECIFIC SERINE/THREONINE-PROTEIN KINASE LOK-RELATED"/>
    <property type="match status" value="1"/>
</dbReference>
<evidence type="ECO:0000256" key="1">
    <source>
        <dbReference type="PROSITE-ProRule" id="PRU10141"/>
    </source>
</evidence>
<proteinExistence type="predicted"/>
<protein>
    <submittedName>
        <fullName evidence="3">Serine threonine protein kinase</fullName>
    </submittedName>
</protein>
<feature type="binding site" evidence="1">
    <location>
        <position position="41"/>
    </location>
    <ligand>
        <name>ATP</name>
        <dbReference type="ChEBI" id="CHEBI:30616"/>
    </ligand>
</feature>
<dbReference type="AlphaFoldDB" id="A0A078AHM9"/>
<dbReference type="PROSITE" id="PS50011">
    <property type="entry name" value="PROTEIN_KINASE_DOM"/>
    <property type="match status" value="1"/>
</dbReference>
<dbReference type="InterPro" id="IPR000719">
    <property type="entry name" value="Prot_kinase_dom"/>
</dbReference>
<gene>
    <name evidence="3" type="primary">Contig19499.g20670</name>
    <name evidence="3" type="ORF">STYLEM_10809</name>
</gene>
<keyword evidence="3" id="KW-0418">Kinase</keyword>
<sequence>MADFVAPQILKNKYKLVGLIGGGTFGQVMLYELNQEYYAVKFFIRERSSQDYTYEKVMMKKLLKIKKRNNPQDQSCQIPELIDDGMIESNYRNKGTVQFLIMQYIEYSTYEYLSSYPDKEKDLFVEMVIQLREFHKLGYIHKDIKPDNFRVNREGKVFFIDFGTTNKFNPNLTATKEGRINIESSFTASKFVNAGAYAMQIDELISVLYSMILIKEPSGIEWENNGFYVQLDQEQKTAIIDAKNNFDLSRFRQKICQKAGQLIKKLENIRENDIDIQHSINPDYDQVINEIKQVYSKIPIENRQQYQQRQQLPEFQNLELQEINRGRERDGFFAALGRFFRIILGM</sequence>
<keyword evidence="1" id="KW-0547">Nucleotide-binding</keyword>
<dbReference type="SMART" id="SM00220">
    <property type="entry name" value="S_TKc"/>
    <property type="match status" value="1"/>
</dbReference>
<organism evidence="3 4">
    <name type="scientific">Stylonychia lemnae</name>
    <name type="common">Ciliate</name>
    <dbReference type="NCBI Taxonomy" id="5949"/>
    <lineage>
        <taxon>Eukaryota</taxon>
        <taxon>Sar</taxon>
        <taxon>Alveolata</taxon>
        <taxon>Ciliophora</taxon>
        <taxon>Intramacronucleata</taxon>
        <taxon>Spirotrichea</taxon>
        <taxon>Stichotrichia</taxon>
        <taxon>Sporadotrichida</taxon>
        <taxon>Oxytrichidae</taxon>
        <taxon>Stylonychinae</taxon>
        <taxon>Stylonychia</taxon>
    </lineage>
</organism>
<evidence type="ECO:0000313" key="3">
    <source>
        <dbReference type="EMBL" id="CDW81785.1"/>
    </source>
</evidence>
<dbReference type="OrthoDB" id="5979581at2759"/>